<gene>
    <name evidence="2" type="ORF">FYJ80_04960</name>
</gene>
<evidence type="ECO:0000313" key="2">
    <source>
        <dbReference type="EMBL" id="MSU06125.1"/>
    </source>
</evidence>
<dbReference type="Pfam" id="PF02371">
    <property type="entry name" value="Transposase_20"/>
    <property type="match status" value="1"/>
</dbReference>
<sequence>MNIPTKCESEIRQIVNSYNFAKKQGTQLINKLHSIFNMNGVPEVKKSDLEKNESRVFIIAERLDDLACLDATMVEELITSVELKIEKYIDIMRNFILANSEVAIPWLSLPGVGLISCTSILAYIGDGSRFYTPKQLRNYVGLVPRIDQSGDHNWQGGTSSFGCMPVRRNIMQCAWALDHLKSNCILKDEWDKIVNRGKRKSKVAIHVANKLLSIGWSLQRSKKLYAGFGDYTNLKKKLKREKLEGIDTSSFIELA</sequence>
<dbReference type="GO" id="GO:0003677">
    <property type="term" value="F:DNA binding"/>
    <property type="evidence" value="ECO:0007669"/>
    <property type="project" value="InterPro"/>
</dbReference>
<comment type="caution">
    <text evidence="2">The sequence shown here is derived from an EMBL/GenBank/DDBJ whole genome shotgun (WGS) entry which is preliminary data.</text>
</comment>
<organism evidence="2 3">
    <name type="scientific">Bullifex porci</name>
    <dbReference type="NCBI Taxonomy" id="2606638"/>
    <lineage>
        <taxon>Bacteria</taxon>
        <taxon>Pseudomonadati</taxon>
        <taxon>Spirochaetota</taxon>
        <taxon>Spirochaetia</taxon>
        <taxon>Spirochaetales</taxon>
        <taxon>Spirochaetaceae</taxon>
        <taxon>Bullifex</taxon>
    </lineage>
</organism>
<dbReference type="GO" id="GO:0004803">
    <property type="term" value="F:transposase activity"/>
    <property type="evidence" value="ECO:0007669"/>
    <property type="project" value="InterPro"/>
</dbReference>
<accession>A0A7X2TRG8</accession>
<feature type="domain" description="Transposase IS116/IS110/IS902 C-terminal" evidence="1">
    <location>
        <begin position="108"/>
        <end position="178"/>
    </location>
</feature>
<dbReference type="InterPro" id="IPR003346">
    <property type="entry name" value="Transposase_20"/>
</dbReference>
<dbReference type="PANTHER" id="PTHR33055:SF3">
    <property type="entry name" value="PUTATIVE TRANSPOSASE FOR IS117-RELATED"/>
    <property type="match status" value="1"/>
</dbReference>
<keyword evidence="3" id="KW-1185">Reference proteome</keyword>
<dbReference type="PANTHER" id="PTHR33055">
    <property type="entry name" value="TRANSPOSASE FOR INSERTION SEQUENCE ELEMENT IS1111A"/>
    <property type="match status" value="1"/>
</dbReference>
<protein>
    <submittedName>
        <fullName evidence="2">IS110 family transposase</fullName>
    </submittedName>
</protein>
<evidence type="ECO:0000313" key="3">
    <source>
        <dbReference type="Proteomes" id="UP000460549"/>
    </source>
</evidence>
<dbReference type="AlphaFoldDB" id="A0A7X2TRG8"/>
<proteinExistence type="predicted"/>
<dbReference type="GO" id="GO:0006313">
    <property type="term" value="P:DNA transposition"/>
    <property type="evidence" value="ECO:0007669"/>
    <property type="project" value="InterPro"/>
</dbReference>
<dbReference type="InterPro" id="IPR047650">
    <property type="entry name" value="Transpos_IS110"/>
</dbReference>
<dbReference type="Proteomes" id="UP000460549">
    <property type="component" value="Unassembled WGS sequence"/>
</dbReference>
<name>A0A7X2TRG8_9SPIO</name>
<reference evidence="2 3" key="1">
    <citation type="submission" date="2019-08" db="EMBL/GenBank/DDBJ databases">
        <title>In-depth cultivation of the pig gut microbiome towards novel bacterial diversity and tailored functional studies.</title>
        <authorList>
            <person name="Wylensek D."/>
            <person name="Hitch T.C.A."/>
            <person name="Clavel T."/>
        </authorList>
    </citation>
    <scope>NUCLEOTIDE SEQUENCE [LARGE SCALE GENOMIC DNA]</scope>
    <source>
        <strain evidence="2 3">NM-380-WT-3C1</strain>
    </source>
</reference>
<dbReference type="EMBL" id="VUNN01000006">
    <property type="protein sequence ID" value="MSU06125.1"/>
    <property type="molecule type" value="Genomic_DNA"/>
</dbReference>
<evidence type="ECO:0000259" key="1">
    <source>
        <dbReference type="Pfam" id="PF02371"/>
    </source>
</evidence>